<protein>
    <submittedName>
        <fullName evidence="1">Uncharacterized protein</fullName>
    </submittedName>
</protein>
<reference evidence="1 2" key="1">
    <citation type="submission" date="2021-05" db="EMBL/GenBank/DDBJ databases">
        <title>A Polyphasic approach of four new species of the genus Ohtaekwangia: Ohtaekwangia histidinii sp. nov., Ohtaekwangia cretensis sp. nov., Ohtaekwangia indiensis sp. nov., Ohtaekwangia reichenbachii sp. nov. from diverse environment.</title>
        <authorList>
            <person name="Octaviana S."/>
        </authorList>
    </citation>
    <scope>NUCLEOTIDE SEQUENCE [LARGE SCALE GENOMIC DNA]</scope>
    <source>
        <strain evidence="1 2">PWU37</strain>
    </source>
</reference>
<accession>A0AAP2D6B5</accession>
<dbReference type="AlphaFoldDB" id="A0AAP2D6B5"/>
<sequence length="407" mass="46693">MKTIIKQTFQNELQRFENIILKDLADFFKQTPELEPEFLPDFSMAIAEEVQDVKDRLSLSYLVFDSTKLPLHIQYHQRTLYTLAGHLLRYTTPAQLVDIQLQDDPQTFCQILYHAIEDLLDFIRTHFPQYFDQDVWIPIPYQRIVRHHVCPDLPTLRTALLHRGVTLDLIAIAMLPLSQFAGNKTPNRVTHRAVAYLCQLKARLMSLATSRVDNPNRQLVQVLCEINFNSPDFVAYCTAYMKHGPHNSQQFADGGPLMLYRFRKLLLQMQPAVDLALDPLSPPLQDTLCTWIDAELSYNEATQHAYDIPPSPGWASVIAKIIISLTGGQLSYLFSIMIRADIVKNKNKKELGGILATVFQTDTASDQGDSYRQQLYRVDIRTKKTIESILDKMLQLVRKDTANTSIR</sequence>
<dbReference type="RefSeq" id="WP_254089426.1">
    <property type="nucleotide sequence ID" value="NZ_JAHESC010000006.1"/>
</dbReference>
<evidence type="ECO:0000313" key="1">
    <source>
        <dbReference type="EMBL" id="MBT1686188.1"/>
    </source>
</evidence>
<keyword evidence="2" id="KW-1185">Reference proteome</keyword>
<proteinExistence type="predicted"/>
<organism evidence="1 2">
    <name type="scientific">Dawidia soli</name>
    <dbReference type="NCBI Taxonomy" id="2782352"/>
    <lineage>
        <taxon>Bacteria</taxon>
        <taxon>Pseudomonadati</taxon>
        <taxon>Bacteroidota</taxon>
        <taxon>Cytophagia</taxon>
        <taxon>Cytophagales</taxon>
        <taxon>Chryseotaleaceae</taxon>
        <taxon>Dawidia</taxon>
    </lineage>
</organism>
<dbReference type="EMBL" id="JAHESC010000006">
    <property type="protein sequence ID" value="MBT1686188.1"/>
    <property type="molecule type" value="Genomic_DNA"/>
</dbReference>
<dbReference type="Proteomes" id="UP001319180">
    <property type="component" value="Unassembled WGS sequence"/>
</dbReference>
<gene>
    <name evidence="1" type="ORF">KK078_06445</name>
</gene>
<comment type="caution">
    <text evidence="1">The sequence shown here is derived from an EMBL/GenBank/DDBJ whole genome shotgun (WGS) entry which is preliminary data.</text>
</comment>
<name>A0AAP2D6B5_9BACT</name>
<evidence type="ECO:0000313" key="2">
    <source>
        <dbReference type="Proteomes" id="UP001319180"/>
    </source>
</evidence>